<dbReference type="KEGG" id="ftj:FTUN_7299"/>
<proteinExistence type="predicted"/>
<keyword evidence="3" id="KW-1185">Reference proteome</keyword>
<dbReference type="InterPro" id="IPR012347">
    <property type="entry name" value="Ferritin-like"/>
</dbReference>
<dbReference type="InterPro" id="IPR019052">
    <property type="entry name" value="DUF2383"/>
</dbReference>
<dbReference type="RefSeq" id="WP_171474602.1">
    <property type="nucleotide sequence ID" value="NZ_CP053452.2"/>
</dbReference>
<dbReference type="Pfam" id="PF09537">
    <property type="entry name" value="DUF2383"/>
    <property type="match status" value="1"/>
</dbReference>
<dbReference type="EMBL" id="CP053452">
    <property type="protein sequence ID" value="QJW99680.1"/>
    <property type="molecule type" value="Genomic_DNA"/>
</dbReference>
<dbReference type="CDD" id="cd00657">
    <property type="entry name" value="Ferritin_like"/>
    <property type="match status" value="1"/>
</dbReference>
<sequence>MNTTMYDPLTSDTTALNALLRGEMAAVEAYTRALGLFGDDELIGDLQKIRDDHSRAVRLLRDRVVQLAGVPAESSGAWSAFGADASATKVIGPTTALAALRQGEEHIISEYEAALTDAEISPDCHPMIQTDLLTPTQKHVDELNRLLGGQNRW</sequence>
<dbReference type="InterPro" id="IPR009078">
    <property type="entry name" value="Ferritin-like_SF"/>
</dbReference>
<reference evidence="3" key="1">
    <citation type="submission" date="2020-05" db="EMBL/GenBank/DDBJ databases">
        <title>Frigoriglobus tundricola gen. nov., sp. nov., a psychrotolerant cellulolytic planctomycete of the family Gemmataceae with two divergent copies of 16S rRNA gene.</title>
        <authorList>
            <person name="Kulichevskaya I.S."/>
            <person name="Ivanova A.A."/>
            <person name="Naumoff D.G."/>
            <person name="Beletsky A.V."/>
            <person name="Rijpstra W.I.C."/>
            <person name="Sinninghe Damste J.S."/>
            <person name="Mardanov A.V."/>
            <person name="Ravin N.V."/>
            <person name="Dedysh S.N."/>
        </authorList>
    </citation>
    <scope>NUCLEOTIDE SEQUENCE [LARGE SCALE GENOMIC DNA]</scope>
    <source>
        <strain evidence="3">PL17</strain>
    </source>
</reference>
<feature type="domain" description="DUF2383" evidence="1">
    <location>
        <begin position="14"/>
        <end position="116"/>
    </location>
</feature>
<name>A0A6M5Z283_9BACT</name>
<organism evidence="2 3">
    <name type="scientific">Frigoriglobus tundricola</name>
    <dbReference type="NCBI Taxonomy" id="2774151"/>
    <lineage>
        <taxon>Bacteria</taxon>
        <taxon>Pseudomonadati</taxon>
        <taxon>Planctomycetota</taxon>
        <taxon>Planctomycetia</taxon>
        <taxon>Gemmatales</taxon>
        <taxon>Gemmataceae</taxon>
        <taxon>Frigoriglobus</taxon>
    </lineage>
</organism>
<dbReference type="Proteomes" id="UP000503447">
    <property type="component" value="Chromosome"/>
</dbReference>
<evidence type="ECO:0000313" key="3">
    <source>
        <dbReference type="Proteomes" id="UP000503447"/>
    </source>
</evidence>
<gene>
    <name evidence="2" type="ORF">FTUN_7299</name>
</gene>
<protein>
    <recommendedName>
        <fullName evidence="1">DUF2383 domain-containing protein</fullName>
    </recommendedName>
</protein>
<evidence type="ECO:0000313" key="2">
    <source>
        <dbReference type="EMBL" id="QJW99680.1"/>
    </source>
</evidence>
<accession>A0A6M5Z283</accession>
<dbReference type="AlphaFoldDB" id="A0A6M5Z283"/>
<dbReference type="SUPFAM" id="SSF47240">
    <property type="entry name" value="Ferritin-like"/>
    <property type="match status" value="1"/>
</dbReference>
<dbReference type="Gene3D" id="1.20.1260.10">
    <property type="match status" value="1"/>
</dbReference>
<evidence type="ECO:0000259" key="1">
    <source>
        <dbReference type="Pfam" id="PF09537"/>
    </source>
</evidence>